<dbReference type="EMBL" id="CP014699">
    <property type="protein sequence ID" value="AND79191.1"/>
    <property type="molecule type" value="Genomic_DNA"/>
</dbReference>
<reference evidence="2" key="2">
    <citation type="submission" date="2016-03" db="EMBL/GenBank/DDBJ databases">
        <title>Streptococcus antelopensis sp. nov., isolated from the feces of the Tibetan antelope (Pantholops hodgsonii) in Hoh Xil National Nature Reserve, Qinghai, China.</title>
        <authorList>
            <person name="Bai X."/>
        </authorList>
    </citation>
    <scope>NUCLEOTIDE SEQUENCE [LARGE SCALE GENOMIC DNA]</scope>
    <source>
        <strain evidence="2">TA 26</strain>
    </source>
</reference>
<dbReference type="STRING" id="1811193.A0O21_03685"/>
<dbReference type="AlphaFoldDB" id="A0A172Q6X1"/>
<proteinExistence type="predicted"/>
<evidence type="ECO:0000313" key="1">
    <source>
        <dbReference type="EMBL" id="AND79191.1"/>
    </source>
</evidence>
<sequence>MNPERFEVRLYSQSSHIRMSPYASYDCVSFFPQRLARVQFHQDTKGVQAHSKNRKTGEKTSVFRKFYLFCKELSPCSIPPRYKARQKSKAKIGDWTKSPQGSKTGYLFCTALRACSIPPRYKARQKSKAKRR</sequence>
<accession>A0A172Q6X1</accession>
<dbReference type="Proteomes" id="UP000077317">
    <property type="component" value="Chromosome"/>
</dbReference>
<evidence type="ECO:0000313" key="2">
    <source>
        <dbReference type="Proteomes" id="UP000077317"/>
    </source>
</evidence>
<organism evidence="1 2">
    <name type="scientific">Streptococcus pantholopis</name>
    <dbReference type="NCBI Taxonomy" id="1811193"/>
    <lineage>
        <taxon>Bacteria</taxon>
        <taxon>Bacillati</taxon>
        <taxon>Bacillota</taxon>
        <taxon>Bacilli</taxon>
        <taxon>Lactobacillales</taxon>
        <taxon>Streptococcaceae</taxon>
        <taxon>Streptococcus</taxon>
    </lineage>
</organism>
<dbReference type="KEGG" id="spat:A0O21_03685"/>
<gene>
    <name evidence="1" type="ORF">A0O21_03685</name>
</gene>
<keyword evidence="2" id="KW-1185">Reference proteome</keyword>
<reference evidence="1 2" key="1">
    <citation type="journal article" date="2016" name="Int. J. Syst. Evol. Microbiol.">
        <title>Streptococcuspantholopis sp. nov., isolated from faeces of the Tibetan antelope (Pantholops hodgsonii).</title>
        <authorList>
            <person name="Bai X."/>
            <person name="Xiong Y."/>
            <person name="Lu S."/>
            <person name="Jin D."/>
            <person name="Lai X."/>
            <person name="Yang J."/>
            <person name="Niu L."/>
            <person name="Hu S."/>
            <person name="Meng X."/>
            <person name="Pu J."/>
            <person name="Ye C."/>
            <person name="Xu J."/>
        </authorList>
    </citation>
    <scope>NUCLEOTIDE SEQUENCE [LARGE SCALE GENOMIC DNA]</scope>
    <source>
        <strain evidence="1 2">TA 26</strain>
    </source>
</reference>
<name>A0A172Q6X1_9STRE</name>
<protein>
    <submittedName>
        <fullName evidence="1">Uncharacterized protein</fullName>
    </submittedName>
</protein>